<keyword evidence="1" id="KW-0472">Membrane</keyword>
<protein>
    <submittedName>
        <fullName evidence="2">Uncharacterized protein</fullName>
    </submittedName>
</protein>
<organism evidence="2 3">
    <name type="scientific">Albugo candida</name>
    <dbReference type="NCBI Taxonomy" id="65357"/>
    <lineage>
        <taxon>Eukaryota</taxon>
        <taxon>Sar</taxon>
        <taxon>Stramenopiles</taxon>
        <taxon>Oomycota</taxon>
        <taxon>Peronosporomycetes</taxon>
        <taxon>Albuginales</taxon>
        <taxon>Albuginaceae</taxon>
        <taxon>Albugo</taxon>
    </lineage>
</organism>
<reference evidence="2 3" key="1">
    <citation type="submission" date="2012-05" db="EMBL/GenBank/DDBJ databases">
        <title>Recombination and specialization in a pathogen metapopulation.</title>
        <authorList>
            <person name="Gardiner A."/>
            <person name="Kemen E."/>
            <person name="Schultz-Larsen T."/>
            <person name="MacLean D."/>
            <person name="Van Oosterhout C."/>
            <person name="Jones J.D.G."/>
        </authorList>
    </citation>
    <scope>NUCLEOTIDE SEQUENCE [LARGE SCALE GENOMIC DNA]</scope>
    <source>
        <strain evidence="2 3">Ac Nc2</strain>
    </source>
</reference>
<dbReference type="EMBL" id="CAIX01000055">
    <property type="protein sequence ID" value="CCI43777.1"/>
    <property type="molecule type" value="Genomic_DNA"/>
</dbReference>
<feature type="transmembrane region" description="Helical" evidence="1">
    <location>
        <begin position="76"/>
        <end position="98"/>
    </location>
</feature>
<feature type="transmembrane region" description="Helical" evidence="1">
    <location>
        <begin position="41"/>
        <end position="64"/>
    </location>
</feature>
<dbReference type="InParanoid" id="A0A024GBR4"/>
<dbReference type="AlphaFoldDB" id="A0A024GBR4"/>
<evidence type="ECO:0000313" key="3">
    <source>
        <dbReference type="Proteomes" id="UP000053237"/>
    </source>
</evidence>
<dbReference type="PANTHER" id="PTHR38585">
    <property type="entry name" value="TRANSMEMBRANE PROTEIN"/>
    <property type="match status" value="1"/>
</dbReference>
<keyword evidence="3" id="KW-1185">Reference proteome</keyword>
<proteinExistence type="predicted"/>
<dbReference type="STRING" id="65357.A0A024GBR4"/>
<dbReference type="OrthoDB" id="70850at2759"/>
<evidence type="ECO:0000313" key="2">
    <source>
        <dbReference type="EMBL" id="CCI43777.1"/>
    </source>
</evidence>
<keyword evidence="1" id="KW-1133">Transmembrane helix</keyword>
<feature type="transmembrane region" description="Helical" evidence="1">
    <location>
        <begin position="141"/>
        <end position="161"/>
    </location>
</feature>
<evidence type="ECO:0000256" key="1">
    <source>
        <dbReference type="SAM" id="Phobius"/>
    </source>
</evidence>
<dbReference type="PANTHER" id="PTHR38585:SF1">
    <property type="entry name" value="TRANSMEMBRANE PROTEIN"/>
    <property type="match status" value="1"/>
</dbReference>
<gene>
    <name evidence="2" type="ORF">BN9_045610</name>
</gene>
<comment type="caution">
    <text evidence="2">The sequence shown here is derived from an EMBL/GenBank/DDBJ whole genome shotgun (WGS) entry which is preliminary data.</text>
</comment>
<keyword evidence="1" id="KW-0812">Transmembrane</keyword>
<name>A0A024GBR4_9STRA</name>
<accession>A0A024GBR4</accession>
<dbReference type="Proteomes" id="UP000053237">
    <property type="component" value="Unassembled WGS sequence"/>
</dbReference>
<sequence>MGNLASEPETRFWKRFYTNVTINQHTTHIEDIEDTSPMSPLALASDACAGGIIFWSGLSLAQVMQKCLRVSSATPILPQVIGCISIACLSTASVWYAALPRKLLLDYNKSTSDQWKKITTLYEYMTAFYHMRMQTTSLSMHPIYCLMGFIIFRVLGGRMLAIAPSDYRFLGAFHRFESSASATQMYAGDKIRLMMQSFGRRTGCHTCGSRRHSLYHADHMPPNEFAKRDNAGLMNRWLGRTVRQRYYPQCQTCSNIQGPLVKQTGSNRWSRASKLQSHWKEFRAYHLTGFWLVLFVSIPSTTKSLQPSS</sequence>